<protein>
    <recommendedName>
        <fullName evidence="8">Par3/HAL N-terminal domain-containing protein</fullName>
    </recommendedName>
</protein>
<dbReference type="SUPFAM" id="SSF48452">
    <property type="entry name" value="TPR-like"/>
    <property type="match status" value="3"/>
</dbReference>
<dbReference type="GO" id="GO:0000724">
    <property type="term" value="P:double-strand break repair via homologous recombination"/>
    <property type="evidence" value="ECO:0007669"/>
    <property type="project" value="TreeGrafter"/>
</dbReference>
<dbReference type="InterPro" id="IPR011990">
    <property type="entry name" value="TPR-like_helical_dom_sf"/>
</dbReference>
<feature type="repeat" description="ANK" evidence="5">
    <location>
        <begin position="590"/>
        <end position="622"/>
    </location>
</feature>
<keyword evidence="6" id="KW-0802">TPR repeat</keyword>
<dbReference type="Proteomes" id="UP000078046">
    <property type="component" value="Unassembled WGS sequence"/>
</dbReference>
<evidence type="ECO:0000256" key="3">
    <source>
        <dbReference type="ARBA" id="ARBA00022737"/>
    </source>
</evidence>
<dbReference type="SMART" id="SM00248">
    <property type="entry name" value="ANK"/>
    <property type="match status" value="3"/>
</dbReference>
<dbReference type="Pfam" id="PF12796">
    <property type="entry name" value="Ank_2"/>
    <property type="match status" value="1"/>
</dbReference>
<feature type="repeat" description="ANK" evidence="5">
    <location>
        <begin position="557"/>
        <end position="589"/>
    </location>
</feature>
<dbReference type="Pfam" id="PF12053">
    <property type="entry name" value="Par3_HAL_N_term"/>
    <property type="match status" value="1"/>
</dbReference>
<dbReference type="SUPFAM" id="SSF48403">
    <property type="entry name" value="Ankyrin repeat"/>
    <property type="match status" value="1"/>
</dbReference>
<evidence type="ECO:0000313" key="10">
    <source>
        <dbReference type="Proteomes" id="UP000078046"/>
    </source>
</evidence>
<keyword evidence="4" id="KW-0539">Nucleus</keyword>
<dbReference type="PANTHER" id="PTHR46358">
    <property type="entry name" value="TONSOKU-LIKE PROTEIN"/>
    <property type="match status" value="1"/>
</dbReference>
<evidence type="ECO:0000256" key="1">
    <source>
        <dbReference type="ARBA" id="ARBA00004123"/>
    </source>
</evidence>
<dbReference type="Gene3D" id="1.25.40.20">
    <property type="entry name" value="Ankyrin repeat-containing domain"/>
    <property type="match status" value="1"/>
</dbReference>
<feature type="repeat" description="ANK" evidence="5">
    <location>
        <begin position="627"/>
        <end position="656"/>
    </location>
</feature>
<feature type="domain" description="Par3/HAL N-terminal" evidence="8">
    <location>
        <begin position="913"/>
        <end position="988"/>
    </location>
</feature>
<keyword evidence="10" id="KW-1185">Reference proteome</keyword>
<dbReference type="InterPro" id="IPR032675">
    <property type="entry name" value="LRR_dom_sf"/>
</dbReference>
<dbReference type="InterPro" id="IPR036770">
    <property type="entry name" value="Ankyrin_rpt-contain_sf"/>
</dbReference>
<proteinExistence type="predicted"/>
<evidence type="ECO:0000256" key="5">
    <source>
        <dbReference type="PROSITE-ProRule" id="PRU00023"/>
    </source>
</evidence>
<dbReference type="SUPFAM" id="SSF52047">
    <property type="entry name" value="RNI-like"/>
    <property type="match status" value="1"/>
</dbReference>
<dbReference type="PANTHER" id="PTHR46358:SF1">
    <property type="entry name" value="TONSOKU-LIKE PROTEIN"/>
    <property type="match status" value="1"/>
</dbReference>
<comment type="subcellular location">
    <subcellularLocation>
        <location evidence="1">Nucleus</location>
    </subcellularLocation>
</comment>
<dbReference type="GO" id="GO:0031297">
    <property type="term" value="P:replication fork processing"/>
    <property type="evidence" value="ECO:0007669"/>
    <property type="project" value="TreeGrafter"/>
</dbReference>
<organism evidence="9 10">
    <name type="scientific">Intoshia linei</name>
    <dbReference type="NCBI Taxonomy" id="1819745"/>
    <lineage>
        <taxon>Eukaryota</taxon>
        <taxon>Metazoa</taxon>
        <taxon>Spiralia</taxon>
        <taxon>Lophotrochozoa</taxon>
        <taxon>Mesozoa</taxon>
        <taxon>Orthonectida</taxon>
        <taxon>Rhopaluridae</taxon>
        <taxon>Intoshia</taxon>
    </lineage>
</organism>
<dbReference type="PROSITE" id="PS50005">
    <property type="entry name" value="TPR"/>
    <property type="match status" value="1"/>
</dbReference>
<feature type="coiled-coil region" evidence="7">
    <location>
        <begin position="36"/>
        <end position="63"/>
    </location>
</feature>
<evidence type="ECO:0000259" key="8">
    <source>
        <dbReference type="Pfam" id="PF12053"/>
    </source>
</evidence>
<evidence type="ECO:0000313" key="9">
    <source>
        <dbReference type="EMBL" id="OAF67382.1"/>
    </source>
</evidence>
<gene>
    <name evidence="9" type="ORF">A3Q56_04894</name>
</gene>
<dbReference type="EMBL" id="LWCA01000675">
    <property type="protein sequence ID" value="OAF67382.1"/>
    <property type="molecule type" value="Genomic_DNA"/>
</dbReference>
<keyword evidence="3" id="KW-0677">Repeat</keyword>
<dbReference type="OrthoDB" id="5806726at2759"/>
<dbReference type="InterPro" id="IPR019734">
    <property type="entry name" value="TPR_rpt"/>
</dbReference>
<dbReference type="PROSITE" id="PS50297">
    <property type="entry name" value="ANK_REP_REGION"/>
    <property type="match status" value="3"/>
</dbReference>
<evidence type="ECO:0000256" key="6">
    <source>
        <dbReference type="PROSITE-ProRule" id="PRU00339"/>
    </source>
</evidence>
<evidence type="ECO:0000256" key="2">
    <source>
        <dbReference type="ARBA" id="ARBA00022614"/>
    </source>
</evidence>
<dbReference type="AlphaFoldDB" id="A0A177B0W3"/>
<keyword evidence="2" id="KW-0433">Leucine-rich repeat</keyword>
<evidence type="ECO:0000256" key="4">
    <source>
        <dbReference type="ARBA" id="ARBA00023242"/>
    </source>
</evidence>
<name>A0A177B0W3_9BILA</name>
<dbReference type="GO" id="GO:0043596">
    <property type="term" value="C:nuclear replication fork"/>
    <property type="evidence" value="ECO:0007669"/>
    <property type="project" value="TreeGrafter"/>
</dbReference>
<accession>A0A177B0W3</accession>
<sequence length="1158" mass="133754">MNLRKINKNLEVLNKDKKMHVIKKNFKEAANTCNVIGSLLSKLNRHEEALEEHTEELMLCDKLDESYQLERAIACRRIGETLINLDRPYDAVPHLKKYYSISIKAKNQLEQQRALVCLGNVYWDMYITNREISLYLRDKVPLENFLNLSEKYHQKSFKLCQILRQNDEINQIEFNQMMSRFYQNLGLIHNERSDTEKAIKCFDDAYNMAKSWNLREDAFRVLTLQINLLINQEKYDEALSKTNESIKIVQKYPENSSKRITLDITRASILLYKNKFNIARKILKKLYYRYNKIDNVQEVFDVLRKVSKICKEYKFIDVDFKKQLNYNESNILYKKYEKIADELESLGLYKIAVFYYSKMMDIAEKGNLKNYQISISTESVAFTYESIKNYAAALKFYQKMLNMEISNDKKYYTYLNCIECSLLDKKTDIAIQLMKSCFEWASKTDTKYLHLLNQKFLKLMNNSNYFNGENLKVINNIVQQYCLDSVPECIKEISDNEKCSNSNESEDSFKLSSLDEDSCSNSSNEEIRSANFNCSKNLRRHAKNSIGSKFNVKRNEKGETSLHVATIKNNFNRVKSLVESGHPVNVKDHNGWTPLHEAANFDYVEIAKYLIEKGADVDIMGGNGCITPLHDACAAGSIKTVNLLIMKGASLKILSEGGTPYNQLVDFRKRSNDLSKNEIDEIRHTENYMAWIVAGNDRYGARKSNNYNVEGCVRDTSTISKVCSRQSENDKLILKNLDKGNDYKFGKKDYINTIESLRNQKKPINIKQTVKLRHSSHLLPNEVVDEWLVSDNCGDVLNAGMCNYPKKAKTISGVDSSSNSCDSISFDSPEKKQAKVLYANEIINKNENTFDQMTGKTPNKKAQSRITPIQPILPTRPCLSNNENAKWNQNLPIYPTNYFSHSKEGIKPLKSNMKIKVRVQDDTILIPINEFDNKKVDWLINQVISRYKMVVNDLVYPEKIHLMTSDFAILIPNDLLVDVIQDNDILICKILTWSKDEKLTWTTNFDISSSFISQDFNLDVKESYTDVPCKTIESFSNDANLSLNYQNYCKSLKLPTYKNVITILEQDNVDGCFDFNELHLPPSQLDCILSSFNSSIFIKSLSFNGNLFNFDSMKGIASHLQTEKFNNLVSLDLSHNKFNAESMNHFSDILVKSQKIFK</sequence>
<feature type="non-terminal residue" evidence="9">
    <location>
        <position position="1158"/>
    </location>
</feature>
<dbReference type="InterPro" id="IPR021922">
    <property type="entry name" value="Par3/HAL_N"/>
</dbReference>
<keyword evidence="5" id="KW-0040">ANK repeat</keyword>
<evidence type="ECO:0000256" key="7">
    <source>
        <dbReference type="SAM" id="Coils"/>
    </source>
</evidence>
<dbReference type="SMART" id="SM00028">
    <property type="entry name" value="TPR"/>
    <property type="match status" value="5"/>
</dbReference>
<dbReference type="InterPro" id="IPR002110">
    <property type="entry name" value="Ankyrin_rpt"/>
</dbReference>
<dbReference type="Gene3D" id="3.10.20.90">
    <property type="entry name" value="Phosphatidylinositol 3-kinase Catalytic Subunit, Chain A, domain 1"/>
    <property type="match status" value="1"/>
</dbReference>
<dbReference type="Gene3D" id="1.25.40.10">
    <property type="entry name" value="Tetratricopeptide repeat domain"/>
    <property type="match status" value="2"/>
</dbReference>
<dbReference type="PROSITE" id="PS50088">
    <property type="entry name" value="ANK_REPEAT"/>
    <property type="match status" value="3"/>
</dbReference>
<keyword evidence="7" id="KW-0175">Coiled coil</keyword>
<reference evidence="9 10" key="1">
    <citation type="submission" date="2016-04" db="EMBL/GenBank/DDBJ databases">
        <title>The genome of Intoshia linei affirms orthonectids as highly simplified spiralians.</title>
        <authorList>
            <person name="Mikhailov K.V."/>
            <person name="Slusarev G.S."/>
            <person name="Nikitin M.A."/>
            <person name="Logacheva M.D."/>
            <person name="Penin A."/>
            <person name="Aleoshin V."/>
            <person name="Panchin Y.V."/>
        </authorList>
    </citation>
    <scope>NUCLEOTIDE SEQUENCE [LARGE SCALE GENOMIC DNA]</scope>
    <source>
        <strain evidence="9">Intl2013</strain>
        <tissue evidence="9">Whole animal</tissue>
    </source>
</reference>
<comment type="caution">
    <text evidence="9">The sequence shown here is derived from an EMBL/GenBank/DDBJ whole genome shotgun (WGS) entry which is preliminary data.</text>
</comment>
<feature type="repeat" description="TPR" evidence="6">
    <location>
        <begin position="179"/>
        <end position="212"/>
    </location>
</feature>
<dbReference type="Gene3D" id="3.80.10.10">
    <property type="entry name" value="Ribonuclease Inhibitor"/>
    <property type="match status" value="1"/>
</dbReference>
<dbReference type="InterPro" id="IPR052311">
    <property type="entry name" value="MMS22L-TONSL_complex_comp"/>
</dbReference>